<dbReference type="InterPro" id="IPR055870">
    <property type="entry name" value="DUF7447"/>
</dbReference>
<dbReference type="AlphaFoldDB" id="A0AAU3I9F0"/>
<dbReference type="EMBL" id="CP109546">
    <property type="protein sequence ID" value="WTZ13253.1"/>
    <property type="molecule type" value="Genomic_DNA"/>
</dbReference>
<sequence>MTITATTTNTLRTLDQVKRAARNGAAPHWFDASALRFFSSRISETVYPTEGGAYFVSSERFDWQSPRLFTVRHCTTAGEISTVGEFQGYASRNGAHTAAQRLANGQHTDGHRWIMYVSQNMPGNLSFDLHRVHSIAEARETFAAFCSAVGTDDCSASLYAYAPEDWASAEDFRTVGCPFDYPSMVIERGPRGGIVTANA</sequence>
<protein>
    <submittedName>
        <fullName evidence="1">Uncharacterized protein</fullName>
    </submittedName>
</protein>
<reference evidence="1" key="1">
    <citation type="submission" date="2022-10" db="EMBL/GenBank/DDBJ databases">
        <title>The complete genomes of actinobacterial strains from the NBC collection.</title>
        <authorList>
            <person name="Joergensen T.S."/>
            <person name="Alvarez Arevalo M."/>
            <person name="Sterndorff E.B."/>
            <person name="Faurdal D."/>
            <person name="Vuksanovic O."/>
            <person name="Mourched A.-S."/>
            <person name="Charusanti P."/>
            <person name="Shaw S."/>
            <person name="Blin K."/>
            <person name="Weber T."/>
        </authorList>
    </citation>
    <scope>NUCLEOTIDE SEQUENCE</scope>
    <source>
        <strain evidence="1">NBC_01393</strain>
    </source>
</reference>
<gene>
    <name evidence="1" type="ORF">OG699_37980</name>
</gene>
<organism evidence="1">
    <name type="scientific">Streptomyces sp. NBC_01393</name>
    <dbReference type="NCBI Taxonomy" id="2903851"/>
    <lineage>
        <taxon>Bacteria</taxon>
        <taxon>Bacillati</taxon>
        <taxon>Actinomycetota</taxon>
        <taxon>Actinomycetes</taxon>
        <taxon>Kitasatosporales</taxon>
        <taxon>Streptomycetaceae</taxon>
        <taxon>Streptomyces</taxon>
    </lineage>
</organism>
<dbReference type="Pfam" id="PF24239">
    <property type="entry name" value="DUF7447"/>
    <property type="match status" value="1"/>
</dbReference>
<evidence type="ECO:0000313" key="1">
    <source>
        <dbReference type="EMBL" id="WTZ13253.1"/>
    </source>
</evidence>
<proteinExistence type="predicted"/>
<name>A0AAU3I9F0_9ACTN</name>
<accession>A0AAU3I9F0</accession>